<dbReference type="EMBL" id="CM055108">
    <property type="protein sequence ID" value="KAJ7524786.1"/>
    <property type="molecule type" value="Genomic_DNA"/>
</dbReference>
<proteinExistence type="predicted"/>
<sequence length="140" mass="15627">MKSRETYGYVSLLLPGSIEGSPFESDIFSPSGEVSGPVMGGGLVMSGRESSSLREQDQLLTIANVGHFMKKDLPSNAKTSKDAKEYFITREVSDKCQHENQKSIIGDDLLWAMNTLGFENYMEPLKVYLQRYSEKVSMTN</sequence>
<gene>
    <name evidence="1" type="ORF">O6H91_17G021700</name>
</gene>
<name>A0ACC2B4S9_DIPCM</name>
<evidence type="ECO:0000313" key="1">
    <source>
        <dbReference type="EMBL" id="KAJ7524786.1"/>
    </source>
</evidence>
<keyword evidence="2" id="KW-1185">Reference proteome</keyword>
<dbReference type="Proteomes" id="UP001162992">
    <property type="component" value="Chromosome 17"/>
</dbReference>
<organism evidence="1 2">
    <name type="scientific">Diphasiastrum complanatum</name>
    <name type="common">Issler's clubmoss</name>
    <name type="synonym">Lycopodium complanatum</name>
    <dbReference type="NCBI Taxonomy" id="34168"/>
    <lineage>
        <taxon>Eukaryota</taxon>
        <taxon>Viridiplantae</taxon>
        <taxon>Streptophyta</taxon>
        <taxon>Embryophyta</taxon>
        <taxon>Tracheophyta</taxon>
        <taxon>Lycopodiopsida</taxon>
        <taxon>Lycopodiales</taxon>
        <taxon>Lycopodiaceae</taxon>
        <taxon>Lycopodioideae</taxon>
        <taxon>Diphasiastrum</taxon>
    </lineage>
</organism>
<reference evidence="2" key="1">
    <citation type="journal article" date="2024" name="Proc. Natl. Acad. Sci. U.S.A.">
        <title>Extraordinary preservation of gene collinearity over three hundred million years revealed in homosporous lycophytes.</title>
        <authorList>
            <person name="Li C."/>
            <person name="Wickell D."/>
            <person name="Kuo L.Y."/>
            <person name="Chen X."/>
            <person name="Nie B."/>
            <person name="Liao X."/>
            <person name="Peng D."/>
            <person name="Ji J."/>
            <person name="Jenkins J."/>
            <person name="Williams M."/>
            <person name="Shu S."/>
            <person name="Plott C."/>
            <person name="Barry K."/>
            <person name="Rajasekar S."/>
            <person name="Grimwood J."/>
            <person name="Han X."/>
            <person name="Sun S."/>
            <person name="Hou Z."/>
            <person name="He W."/>
            <person name="Dai G."/>
            <person name="Sun C."/>
            <person name="Schmutz J."/>
            <person name="Leebens-Mack J.H."/>
            <person name="Li F.W."/>
            <person name="Wang L."/>
        </authorList>
    </citation>
    <scope>NUCLEOTIDE SEQUENCE [LARGE SCALE GENOMIC DNA]</scope>
    <source>
        <strain evidence="2">cv. PW_Plant_1</strain>
    </source>
</reference>
<evidence type="ECO:0000313" key="2">
    <source>
        <dbReference type="Proteomes" id="UP001162992"/>
    </source>
</evidence>
<protein>
    <submittedName>
        <fullName evidence="1">Uncharacterized protein</fullName>
    </submittedName>
</protein>
<accession>A0ACC2B4S9</accession>
<comment type="caution">
    <text evidence="1">The sequence shown here is derived from an EMBL/GenBank/DDBJ whole genome shotgun (WGS) entry which is preliminary data.</text>
</comment>